<feature type="domain" description="VWFA" evidence="3">
    <location>
        <begin position="82"/>
        <end position="264"/>
    </location>
</feature>
<feature type="compositionally biased region" description="Basic residues" evidence="2">
    <location>
        <begin position="7"/>
        <end position="18"/>
    </location>
</feature>
<dbReference type="PANTHER" id="PTHR35023">
    <property type="entry name" value="CHELATASE-RELATED"/>
    <property type="match status" value="1"/>
</dbReference>
<dbReference type="EMBL" id="CP060096">
    <property type="protein sequence ID" value="QSZ28195.1"/>
    <property type="molecule type" value="Genomic_DNA"/>
</dbReference>
<dbReference type="SMART" id="SM00327">
    <property type="entry name" value="VWA"/>
    <property type="match status" value="1"/>
</dbReference>
<evidence type="ECO:0000313" key="5">
    <source>
        <dbReference type="Proteomes" id="UP000671913"/>
    </source>
</evidence>
<evidence type="ECO:0000256" key="1">
    <source>
        <dbReference type="ARBA" id="ARBA00005799"/>
    </source>
</evidence>
<dbReference type="Proteomes" id="UP000671913">
    <property type="component" value="Chromosome"/>
</dbReference>
<dbReference type="Gene3D" id="3.40.50.410">
    <property type="entry name" value="von Willebrand factor, type A domain"/>
    <property type="match status" value="1"/>
</dbReference>
<protein>
    <submittedName>
        <fullName evidence="4">VWA domain-containing protein</fullName>
    </submittedName>
</protein>
<dbReference type="SUPFAM" id="SSF53300">
    <property type="entry name" value="vWA-like"/>
    <property type="match status" value="1"/>
</dbReference>
<proteinExistence type="inferred from homology"/>
<dbReference type="Pfam" id="PF13519">
    <property type="entry name" value="VWA_2"/>
    <property type="match status" value="1"/>
</dbReference>
<keyword evidence="5" id="KW-1185">Reference proteome</keyword>
<organism evidence="4 5">
    <name type="scientific">Aceticella autotrophica</name>
    <dbReference type="NCBI Taxonomy" id="2755338"/>
    <lineage>
        <taxon>Bacteria</taxon>
        <taxon>Bacillati</taxon>
        <taxon>Bacillota</taxon>
        <taxon>Clostridia</taxon>
        <taxon>Thermoanaerobacterales</taxon>
        <taxon>Thermoanaerobacteraceae</taxon>
        <taxon>Aceticella</taxon>
    </lineage>
</organism>
<name>A0A975GBD1_9THEO</name>
<comment type="similarity">
    <text evidence="1">Belongs to the Mg-chelatase subunits D/I family.</text>
</comment>
<dbReference type="RefSeq" id="WP_284680936.1">
    <property type="nucleotide sequence ID" value="NZ_CP060096.1"/>
</dbReference>
<dbReference type="PANTHER" id="PTHR35023:SF1">
    <property type="entry name" value="MG-PROTOPORPHYRIN IX CHELATASE"/>
    <property type="match status" value="1"/>
</dbReference>
<dbReference type="InterPro" id="IPR002035">
    <property type="entry name" value="VWF_A"/>
</dbReference>
<dbReference type="InterPro" id="IPR052989">
    <property type="entry name" value="Mg-chelatase_DI-like"/>
</dbReference>
<reference evidence="4" key="1">
    <citation type="submission" date="2020-08" db="EMBL/GenBank/DDBJ databases">
        <title>Genomic insights into the carbon and energy metabolism of the first obligate autotrophic acetogenic bacterium Aceticella autotrophica gen. nov., sp. nov.</title>
        <authorList>
            <person name="Toshchakov S.V."/>
            <person name="Elcheninov A.G."/>
            <person name="Kublanov I.V."/>
            <person name="Frolov E.N."/>
            <person name="Lebedinsky A.V."/>
        </authorList>
    </citation>
    <scope>NUCLEOTIDE SEQUENCE</scope>
    <source>
        <strain evidence="4">3443-3Ac</strain>
    </source>
</reference>
<evidence type="ECO:0000259" key="3">
    <source>
        <dbReference type="PROSITE" id="PS50234"/>
    </source>
</evidence>
<gene>
    <name evidence="4" type="ORF">ACETAC_04935</name>
</gene>
<dbReference type="AlphaFoldDB" id="A0A975GBD1"/>
<accession>A0A975GBD1</accession>
<dbReference type="InterPro" id="IPR036465">
    <property type="entry name" value="vWFA_dom_sf"/>
</dbReference>
<feature type="region of interest" description="Disordered" evidence="2">
    <location>
        <begin position="1"/>
        <end position="21"/>
    </location>
</feature>
<sequence length="264" mass="29468">MLSKDKNLRRKGSGRRSLTRINNRSGRYVRSRIQRETNDIAFDATLRAAAPYQLNRDKEGLAISIKDKDIREKVREKKIGNFIVFILDASGSMNANQRIKETKGAIVSLLLDAYQKRDEVAMVVFKGDAAEVVLPPTSSVELAYKLTEELPTGGKTPLADGLNKGLEVIKNARYKNPDIYPVVVLISDGRANVSIGSKKPIEEVREIASLVKKEEIKSIVIDVEKDNFITFGLAKEIADLMDAKYYKIDNLKAETIIDAVKESL</sequence>
<dbReference type="InterPro" id="IPR041702">
    <property type="entry name" value="BchD/ChlD_VWA"/>
</dbReference>
<dbReference type="PROSITE" id="PS50234">
    <property type="entry name" value="VWFA"/>
    <property type="match status" value="1"/>
</dbReference>
<dbReference type="KEGG" id="aaut:ACETAC_04935"/>
<dbReference type="CDD" id="cd01451">
    <property type="entry name" value="vWA_Magnesium_chelatase"/>
    <property type="match status" value="1"/>
</dbReference>
<evidence type="ECO:0000313" key="4">
    <source>
        <dbReference type="EMBL" id="QSZ28195.1"/>
    </source>
</evidence>
<evidence type="ECO:0000256" key="2">
    <source>
        <dbReference type="SAM" id="MobiDB-lite"/>
    </source>
</evidence>